<organism evidence="1">
    <name type="scientific">Arundo donax</name>
    <name type="common">Giant reed</name>
    <name type="synonym">Donax arundinaceus</name>
    <dbReference type="NCBI Taxonomy" id="35708"/>
    <lineage>
        <taxon>Eukaryota</taxon>
        <taxon>Viridiplantae</taxon>
        <taxon>Streptophyta</taxon>
        <taxon>Embryophyta</taxon>
        <taxon>Tracheophyta</taxon>
        <taxon>Spermatophyta</taxon>
        <taxon>Magnoliopsida</taxon>
        <taxon>Liliopsida</taxon>
        <taxon>Poales</taxon>
        <taxon>Poaceae</taxon>
        <taxon>PACMAD clade</taxon>
        <taxon>Arundinoideae</taxon>
        <taxon>Arundineae</taxon>
        <taxon>Arundo</taxon>
    </lineage>
</organism>
<protein>
    <submittedName>
        <fullName evidence="1">Uncharacterized protein</fullName>
    </submittedName>
</protein>
<reference evidence="1" key="1">
    <citation type="submission" date="2014-09" db="EMBL/GenBank/DDBJ databases">
        <authorList>
            <person name="Magalhaes I.L.F."/>
            <person name="Oliveira U."/>
            <person name="Santos F.R."/>
            <person name="Vidigal T.H.D.A."/>
            <person name="Brescovit A.D."/>
            <person name="Santos A.J."/>
        </authorList>
    </citation>
    <scope>NUCLEOTIDE SEQUENCE</scope>
    <source>
        <tissue evidence="1">Shoot tissue taken approximately 20 cm above the soil surface</tissue>
    </source>
</reference>
<dbReference type="EMBL" id="GBRH01204923">
    <property type="protein sequence ID" value="JAD92972.1"/>
    <property type="molecule type" value="Transcribed_RNA"/>
</dbReference>
<name>A0A0A9EAG1_ARUDO</name>
<dbReference type="AlphaFoldDB" id="A0A0A9EAG1"/>
<proteinExistence type="predicted"/>
<evidence type="ECO:0000313" key="1">
    <source>
        <dbReference type="EMBL" id="JAD92972.1"/>
    </source>
</evidence>
<accession>A0A0A9EAG1</accession>
<reference evidence="1" key="2">
    <citation type="journal article" date="2015" name="Data Brief">
        <title>Shoot transcriptome of the giant reed, Arundo donax.</title>
        <authorList>
            <person name="Barrero R.A."/>
            <person name="Guerrero F.D."/>
            <person name="Moolhuijzen P."/>
            <person name="Goolsby J.A."/>
            <person name="Tidwell J."/>
            <person name="Bellgard S.E."/>
            <person name="Bellgard M.I."/>
        </authorList>
    </citation>
    <scope>NUCLEOTIDE SEQUENCE</scope>
    <source>
        <tissue evidence="1">Shoot tissue taken approximately 20 cm above the soil surface</tissue>
    </source>
</reference>
<sequence length="35" mass="3969">MHRSVMLACFRTLWPRTSACSFTSPLSARSARLAR</sequence>